<evidence type="ECO:0000256" key="10">
    <source>
        <dbReference type="ARBA" id="ARBA00022741"/>
    </source>
</evidence>
<keyword evidence="8 18" id="KW-0808">Transferase</keyword>
<dbReference type="PANTHER" id="PTHR12586:SF1">
    <property type="entry name" value="CDP-DIACYLGLYCEROL--GLYCEROL-3-PHOSPHATE 3-PHOSPHATIDYLTRANSFERASE, MITOCHONDRIAL"/>
    <property type="match status" value="1"/>
</dbReference>
<dbReference type="GO" id="GO:0008444">
    <property type="term" value="F:CDP-diacylglycerol-glycerol-3-phosphate 3-phosphatidyltransferase activity"/>
    <property type="evidence" value="ECO:0007669"/>
    <property type="project" value="UniProtKB-EC"/>
</dbReference>
<keyword evidence="10 18" id="KW-0547">Nucleotide-binding</keyword>
<dbReference type="EC" id="2.7.8.5" evidence="5 18"/>
<evidence type="ECO:0000256" key="9">
    <source>
        <dbReference type="ARBA" id="ARBA00022737"/>
    </source>
</evidence>
<evidence type="ECO:0000256" key="19">
    <source>
        <dbReference type="SAM" id="Coils"/>
    </source>
</evidence>
<dbReference type="CDD" id="cd09135">
    <property type="entry name" value="PLDc_PGS1_euk_1"/>
    <property type="match status" value="1"/>
</dbReference>
<evidence type="ECO:0000313" key="21">
    <source>
        <dbReference type="EMBL" id="SCW02598.1"/>
    </source>
</evidence>
<evidence type="ECO:0000256" key="18">
    <source>
        <dbReference type="RuleBase" id="RU365024"/>
    </source>
</evidence>
<keyword evidence="9" id="KW-0677">Repeat</keyword>
<evidence type="ECO:0000256" key="4">
    <source>
        <dbReference type="ARBA" id="ARBA00010682"/>
    </source>
</evidence>
<dbReference type="InterPro" id="IPR001736">
    <property type="entry name" value="PLipase_D/transphosphatidylase"/>
</dbReference>
<organism evidence="21 22">
    <name type="scientific">Lachancea fermentati</name>
    <name type="common">Zygosaccharomyces fermentati</name>
    <dbReference type="NCBI Taxonomy" id="4955"/>
    <lineage>
        <taxon>Eukaryota</taxon>
        <taxon>Fungi</taxon>
        <taxon>Dikarya</taxon>
        <taxon>Ascomycota</taxon>
        <taxon>Saccharomycotina</taxon>
        <taxon>Saccharomycetes</taxon>
        <taxon>Saccharomycetales</taxon>
        <taxon>Saccharomycetaceae</taxon>
        <taxon>Lachancea</taxon>
    </lineage>
</organism>
<dbReference type="STRING" id="4955.A0A1G4MFL3"/>
<name>A0A1G4MFL3_LACFM</name>
<keyword evidence="14 18" id="KW-0594">Phospholipid biosynthesis</keyword>
<feature type="domain" description="PLD phosphodiesterase" evidence="20">
    <location>
        <begin position="180"/>
        <end position="206"/>
    </location>
</feature>
<evidence type="ECO:0000256" key="8">
    <source>
        <dbReference type="ARBA" id="ARBA00022679"/>
    </source>
</evidence>
<keyword evidence="19" id="KW-0175">Coiled coil</keyword>
<dbReference type="EMBL" id="LT598490">
    <property type="protein sequence ID" value="SCW02598.1"/>
    <property type="molecule type" value="Genomic_DNA"/>
</dbReference>
<protein>
    <recommendedName>
        <fullName evidence="6 18">CDP-diacylglycerol--glycerol-3-phosphate 3-phosphatidyltransferase</fullName>
        <ecNumber evidence="5 18">2.7.8.5</ecNumber>
    </recommendedName>
</protein>
<evidence type="ECO:0000256" key="13">
    <source>
        <dbReference type="ARBA" id="ARBA00023128"/>
    </source>
</evidence>
<dbReference type="UniPathway" id="UPA00084">
    <property type="reaction ID" value="UER00503"/>
</dbReference>
<keyword evidence="13 18" id="KW-0496">Mitochondrion</keyword>
<evidence type="ECO:0000256" key="11">
    <source>
        <dbReference type="ARBA" id="ARBA00022840"/>
    </source>
</evidence>
<dbReference type="OMA" id="HKCLAQC"/>
<comment type="pathway">
    <text evidence="2 18">Phospholipid metabolism; phosphatidylglycerol biosynthesis; phosphatidylglycerol from CDP-diacylglycerol: step 1/2.</text>
</comment>
<dbReference type="SUPFAM" id="SSF56024">
    <property type="entry name" value="Phospholipase D/nuclease"/>
    <property type="match status" value="2"/>
</dbReference>
<evidence type="ECO:0000256" key="6">
    <source>
        <dbReference type="ARBA" id="ARBA00014944"/>
    </source>
</evidence>
<keyword evidence="11 18" id="KW-0067">ATP-binding</keyword>
<comment type="pathway">
    <text evidence="3">Lipid metabolism.</text>
</comment>
<sequence>MLLNLRRGKRSLGIVLLSLHRSVGSCQNQQMAISRNTTRQEGRTSYVDIVKNRLSTLKSRFFFKPGDIEILNSPLDFYDSLKRKISLAERRIFMASLYLGTSQDELINCISEALQRKPELKVYFLVDGLRGTRETPNKCSASLLAQLVQKHGDRVDIRLYRTPEFTNLKKALIPKRLNEGVGLQHMKIYGFDDEVILSGANLSTDYFTNRQDRYYIFKSKSFSDYYFRLHQLVSKISYKVLYSTSLQKYSMVWPSSNLTVEPISNRKTFLNDCSIAFQKFLNDPGTENRSHAENQTEYPTVVYPVSQFTPLFGKNADHSTEKRSILNILSSIPSSNVRWTFTAGYFNMLPEIKKLLIASPSKQGCVITASPFANGFFESKGVSSHLPDAYLHLSHKFLKEVEENGKSAEISLKEWRKGIVNTPGGWSYHAKGIWLSDNDENDTRPAITVIGSSNYTRRAYSVDLESNAIIVTRDSDLKQKMEAEIEKLQANTSDVTLSDFQNDCTRKVSPGVRMATKILGKRL</sequence>
<reference evidence="22" key="1">
    <citation type="submission" date="2016-03" db="EMBL/GenBank/DDBJ databases">
        <authorList>
            <person name="Devillers H."/>
        </authorList>
    </citation>
    <scope>NUCLEOTIDE SEQUENCE [LARGE SCALE GENOMIC DNA]</scope>
</reference>
<keyword evidence="7 18" id="KW-0444">Lipid biosynthesis</keyword>
<gene>
    <name evidence="21" type="ORF">LAFE_0F10110G</name>
</gene>
<dbReference type="FunFam" id="3.30.870.10:FF:000044">
    <property type="entry name" value="CDP-diacylglycerol--glycerol-3-phosphate 3-phosphatidyltransferase"/>
    <property type="match status" value="1"/>
</dbReference>
<keyword evidence="22" id="KW-1185">Reference proteome</keyword>
<comment type="function">
    <text evidence="18">Functions in the biosynthesis of the anionic phospholipids phosphatidylglycerol and cardiolipin.</text>
</comment>
<evidence type="ECO:0000256" key="14">
    <source>
        <dbReference type="ARBA" id="ARBA00023209"/>
    </source>
</evidence>
<accession>A0A1G4MFL3</accession>
<evidence type="ECO:0000256" key="2">
    <source>
        <dbReference type="ARBA" id="ARBA00005042"/>
    </source>
</evidence>
<dbReference type="InterPro" id="IPR016270">
    <property type="entry name" value="PGS1"/>
</dbReference>
<keyword evidence="12 18" id="KW-0443">Lipid metabolism</keyword>
<evidence type="ECO:0000259" key="20">
    <source>
        <dbReference type="PROSITE" id="PS50035"/>
    </source>
</evidence>
<dbReference type="Gene3D" id="3.30.870.10">
    <property type="entry name" value="Endonuclease Chain A"/>
    <property type="match status" value="2"/>
</dbReference>
<dbReference type="OrthoDB" id="10250191at2759"/>
<evidence type="ECO:0000256" key="16">
    <source>
        <dbReference type="ARBA" id="ARBA00048586"/>
    </source>
</evidence>
<comment type="subcellular location">
    <subcellularLocation>
        <location evidence="1 18">Mitochondrion</location>
    </subcellularLocation>
</comment>
<dbReference type="PIRSF" id="PIRSF000850">
    <property type="entry name" value="Phospholipase_D_PSS"/>
    <property type="match status" value="1"/>
</dbReference>
<evidence type="ECO:0000313" key="22">
    <source>
        <dbReference type="Proteomes" id="UP000190831"/>
    </source>
</evidence>
<dbReference type="FunFam" id="3.30.870.10:FF:000046">
    <property type="entry name" value="CDP-diacylglycerol--glycerol-3-phosphate 3-phosphatidyltransferase"/>
    <property type="match status" value="1"/>
</dbReference>
<comment type="catalytic activity">
    <reaction evidence="16 18">
        <text>a CDP-1,2-diacyl-sn-glycerol + sn-glycerol 3-phosphate = a 1,2-diacyl-sn-glycero-3-phospho-(1'-sn-glycero-3'-phosphate) + CMP + H(+)</text>
        <dbReference type="Rhea" id="RHEA:12593"/>
        <dbReference type="ChEBI" id="CHEBI:15378"/>
        <dbReference type="ChEBI" id="CHEBI:57597"/>
        <dbReference type="ChEBI" id="CHEBI:58332"/>
        <dbReference type="ChEBI" id="CHEBI:60110"/>
        <dbReference type="ChEBI" id="CHEBI:60377"/>
        <dbReference type="EC" id="2.7.8.5"/>
    </reaction>
</comment>
<evidence type="ECO:0000256" key="5">
    <source>
        <dbReference type="ARBA" id="ARBA00013170"/>
    </source>
</evidence>
<dbReference type="SMART" id="SM00155">
    <property type="entry name" value="PLDc"/>
    <property type="match status" value="2"/>
</dbReference>
<feature type="coiled-coil region" evidence="19">
    <location>
        <begin position="471"/>
        <end position="498"/>
    </location>
</feature>
<evidence type="ECO:0000256" key="17">
    <source>
        <dbReference type="ARBA" id="ARBA00058636"/>
    </source>
</evidence>
<keyword evidence="15 18" id="KW-1208">Phospholipid metabolism</keyword>
<evidence type="ECO:0000256" key="15">
    <source>
        <dbReference type="ARBA" id="ARBA00023264"/>
    </source>
</evidence>
<dbReference type="PROSITE" id="PS50035">
    <property type="entry name" value="PLD"/>
    <property type="match status" value="1"/>
</dbReference>
<proteinExistence type="inferred from homology"/>
<comment type="similarity">
    <text evidence="4 18">Belongs to the CDP-alcohol phosphatidyltransferase class-II family.</text>
</comment>
<evidence type="ECO:0000256" key="7">
    <source>
        <dbReference type="ARBA" id="ARBA00022516"/>
    </source>
</evidence>
<dbReference type="CDD" id="cd09137">
    <property type="entry name" value="PLDc_PGS1_euk_2"/>
    <property type="match status" value="1"/>
</dbReference>
<comment type="function">
    <text evidence="17">Essential for the viability of mitochondrial petite mutant. Catalyzes the committed step to the synthesis of the acidic phospholipids.</text>
</comment>
<dbReference type="AlphaFoldDB" id="A0A1G4MFL3"/>
<evidence type="ECO:0000256" key="1">
    <source>
        <dbReference type="ARBA" id="ARBA00004173"/>
    </source>
</evidence>
<dbReference type="PANTHER" id="PTHR12586">
    <property type="entry name" value="CDP-DIACYLGLYCEROL--SERINE O-PHOSPHATIDYLTRANSFERASE"/>
    <property type="match status" value="1"/>
</dbReference>
<dbReference type="Proteomes" id="UP000190831">
    <property type="component" value="Chromosome F"/>
</dbReference>
<dbReference type="GO" id="GO:0005739">
    <property type="term" value="C:mitochondrion"/>
    <property type="evidence" value="ECO:0007669"/>
    <property type="project" value="UniProtKB-SubCell"/>
</dbReference>
<evidence type="ECO:0000256" key="12">
    <source>
        <dbReference type="ARBA" id="ARBA00023098"/>
    </source>
</evidence>
<dbReference type="GO" id="GO:0032049">
    <property type="term" value="P:cardiolipin biosynthetic process"/>
    <property type="evidence" value="ECO:0007669"/>
    <property type="project" value="InterPro"/>
</dbReference>
<dbReference type="GO" id="GO:0005524">
    <property type="term" value="F:ATP binding"/>
    <property type="evidence" value="ECO:0007669"/>
    <property type="project" value="UniProtKB-KW"/>
</dbReference>
<evidence type="ECO:0000256" key="3">
    <source>
        <dbReference type="ARBA" id="ARBA00005189"/>
    </source>
</evidence>